<keyword evidence="1" id="KW-0175">Coiled coil</keyword>
<dbReference type="VEuPathDB" id="FungiDB:CIHG_04464"/>
<evidence type="ECO:0000259" key="2">
    <source>
        <dbReference type="Pfam" id="PF04091"/>
    </source>
</evidence>
<dbReference type="Proteomes" id="UP000054563">
    <property type="component" value="Unassembled WGS sequence"/>
</dbReference>
<dbReference type="PANTHER" id="PTHR12702">
    <property type="entry name" value="SEC15"/>
    <property type="match status" value="1"/>
</dbReference>
<dbReference type="GO" id="GO:0000145">
    <property type="term" value="C:exocyst"/>
    <property type="evidence" value="ECO:0007669"/>
    <property type="project" value="TreeGrafter"/>
</dbReference>
<organism evidence="3 4">
    <name type="scientific">Coccidioides immitis H538.4</name>
    <dbReference type="NCBI Taxonomy" id="396776"/>
    <lineage>
        <taxon>Eukaryota</taxon>
        <taxon>Fungi</taxon>
        <taxon>Dikarya</taxon>
        <taxon>Ascomycota</taxon>
        <taxon>Pezizomycotina</taxon>
        <taxon>Eurotiomycetes</taxon>
        <taxon>Eurotiomycetidae</taxon>
        <taxon>Onygenales</taxon>
        <taxon>Onygenaceae</taxon>
        <taxon>Coccidioides</taxon>
    </lineage>
</organism>
<sequence>MNSTLLGLPTEIKELIYFDALSHAANMVLALPLSPDVKKINPNGVAALARDVDYLTKFVEGLGVPILLENLDELQQTVQLMMSDNTEEFYDISIRNKKYGRVDAMNGPILIEKYARFYGLQAHENITKSTGKDG</sequence>
<evidence type="ECO:0000313" key="3">
    <source>
        <dbReference type="EMBL" id="KMU86675.1"/>
    </source>
</evidence>
<dbReference type="GO" id="GO:0006893">
    <property type="term" value="P:Golgi to plasma membrane transport"/>
    <property type="evidence" value="ECO:0007669"/>
    <property type="project" value="TreeGrafter"/>
</dbReference>
<dbReference type="EMBL" id="DS016993">
    <property type="protein sequence ID" value="KMU86675.1"/>
    <property type="molecule type" value="Genomic_DNA"/>
</dbReference>
<proteinExistence type="predicted"/>
<dbReference type="InterPro" id="IPR042044">
    <property type="entry name" value="EXOC6PINT-1/Sec15/Tip20_C_dom2"/>
</dbReference>
<dbReference type="InterPro" id="IPR007225">
    <property type="entry name" value="EXOC6/Sec15"/>
</dbReference>
<reference evidence="4" key="1">
    <citation type="journal article" date="2010" name="Genome Res.">
        <title>Population genomic sequencing of Coccidioides fungi reveals recent hybridization and transposon control.</title>
        <authorList>
            <person name="Neafsey D.E."/>
            <person name="Barker B.M."/>
            <person name="Sharpton T.J."/>
            <person name="Stajich J.E."/>
            <person name="Park D.J."/>
            <person name="Whiston E."/>
            <person name="Hung C.-Y."/>
            <person name="McMahan C."/>
            <person name="White J."/>
            <person name="Sykes S."/>
            <person name="Heiman D."/>
            <person name="Young S."/>
            <person name="Zeng Q."/>
            <person name="Abouelleil A."/>
            <person name="Aftuck L."/>
            <person name="Bessette D."/>
            <person name="Brown A."/>
            <person name="FitzGerald M."/>
            <person name="Lui A."/>
            <person name="Macdonald J.P."/>
            <person name="Priest M."/>
            <person name="Orbach M.J."/>
            <person name="Galgiani J.N."/>
            <person name="Kirkland T.N."/>
            <person name="Cole G.T."/>
            <person name="Birren B.W."/>
            <person name="Henn M.R."/>
            <person name="Taylor J.W."/>
            <person name="Rounsley S.D."/>
        </authorList>
    </citation>
    <scope>NUCLEOTIDE SEQUENCE [LARGE SCALE GENOMIC DNA]</scope>
    <source>
        <strain evidence="4">H538.4</strain>
    </source>
</reference>
<evidence type="ECO:0000256" key="1">
    <source>
        <dbReference type="ARBA" id="ARBA00023054"/>
    </source>
</evidence>
<protein>
    <submittedName>
        <fullName evidence="3">Secretory pathway protein</fullName>
    </submittedName>
</protein>
<dbReference type="OrthoDB" id="10267033at2759"/>
<dbReference type="PANTHER" id="PTHR12702:SF0">
    <property type="entry name" value="EXOCYST COMPLEX COMPONENT 6"/>
    <property type="match status" value="1"/>
</dbReference>
<dbReference type="STRING" id="396776.A0A0J8RNK8"/>
<feature type="domain" description="Exocyst complex subunit EXOC6/Sec15 C-terminal" evidence="2">
    <location>
        <begin position="1"/>
        <end position="113"/>
    </location>
</feature>
<dbReference type="AlphaFoldDB" id="A0A0J8RNK8"/>
<gene>
    <name evidence="3" type="ORF">CIHG_04464</name>
</gene>
<dbReference type="InterPro" id="IPR046361">
    <property type="entry name" value="EXOC6/Sec15_C"/>
</dbReference>
<dbReference type="GO" id="GO:0090522">
    <property type="term" value="P:vesicle tethering involved in exocytosis"/>
    <property type="evidence" value="ECO:0007669"/>
    <property type="project" value="InterPro"/>
</dbReference>
<name>A0A0J8RNK8_COCIT</name>
<accession>A0A0J8RNK8</accession>
<dbReference type="Gene3D" id="1.20.58.670">
    <property type="entry name" value="Dsl1p vesicle tethering complex, Tip20p subunit, domain D"/>
    <property type="match status" value="1"/>
</dbReference>
<dbReference type="GO" id="GO:0016020">
    <property type="term" value="C:membrane"/>
    <property type="evidence" value="ECO:0007669"/>
    <property type="project" value="TreeGrafter"/>
</dbReference>
<dbReference type="Pfam" id="PF04091">
    <property type="entry name" value="Sec15_C"/>
    <property type="match status" value="1"/>
</dbReference>
<dbReference type="GO" id="GO:0006886">
    <property type="term" value="P:intracellular protein transport"/>
    <property type="evidence" value="ECO:0007669"/>
    <property type="project" value="InterPro"/>
</dbReference>
<evidence type="ECO:0000313" key="4">
    <source>
        <dbReference type="Proteomes" id="UP000054563"/>
    </source>
</evidence>